<dbReference type="InParanoid" id="A0A494G9N3"/>
<evidence type="ECO:0000313" key="2">
    <source>
        <dbReference type="Proteomes" id="UP000004994"/>
    </source>
</evidence>
<accession>A0A494G9N3</accession>
<organism evidence="1">
    <name type="scientific">Solanum lycopersicum</name>
    <name type="common">Tomato</name>
    <name type="synonym">Lycopersicon esculentum</name>
    <dbReference type="NCBI Taxonomy" id="4081"/>
    <lineage>
        <taxon>Eukaryota</taxon>
        <taxon>Viridiplantae</taxon>
        <taxon>Streptophyta</taxon>
        <taxon>Embryophyta</taxon>
        <taxon>Tracheophyta</taxon>
        <taxon>Spermatophyta</taxon>
        <taxon>Magnoliopsida</taxon>
        <taxon>eudicotyledons</taxon>
        <taxon>Gunneridae</taxon>
        <taxon>Pentapetalae</taxon>
        <taxon>asterids</taxon>
        <taxon>lamiids</taxon>
        <taxon>Solanales</taxon>
        <taxon>Solanaceae</taxon>
        <taxon>Solanoideae</taxon>
        <taxon>Solaneae</taxon>
        <taxon>Solanum</taxon>
        <taxon>Solanum subgen. Lycopersicon</taxon>
    </lineage>
</organism>
<evidence type="ECO:0000313" key="1">
    <source>
        <dbReference type="EnsemblPlants" id="Solyc00g092870.1.1.1.CDS"/>
    </source>
</evidence>
<proteinExistence type="predicted"/>
<dbReference type="Proteomes" id="UP000004994">
    <property type="component" value="Unassembled WGS sequence"/>
</dbReference>
<sequence>MTSLARAGAFVRSLGADLSPQAYGVSKLKRVLVLSGAFDIVEHRPHEAAEPITLYRSKPADGPCVNSIPERGSDD</sequence>
<dbReference type="EnsemblPlants" id="Solyc00g092870.1.1">
    <property type="protein sequence ID" value="Solyc00g092870.1.1.1.CDS"/>
    <property type="gene ID" value="Solyc00g092870.1"/>
</dbReference>
<reference evidence="1" key="2">
    <citation type="submission" date="2019-04" db="UniProtKB">
        <authorList>
            <consortium name="EnsemblPlants"/>
        </authorList>
    </citation>
    <scope>IDENTIFICATION</scope>
    <source>
        <strain evidence="1">cv. Heinz 1706</strain>
    </source>
</reference>
<keyword evidence="2" id="KW-1185">Reference proteome</keyword>
<protein>
    <submittedName>
        <fullName evidence="1">Uncharacterized protein</fullName>
    </submittedName>
</protein>
<name>A0A494G9N3_SOLLC</name>
<dbReference type="PaxDb" id="4081-Solyc00g092870.1.1"/>
<dbReference type="AlphaFoldDB" id="A0A494G9N3"/>
<dbReference type="Gramene" id="Solyc00g092870.1.1">
    <property type="protein sequence ID" value="Solyc00g092870.1.1.1.CDS"/>
    <property type="gene ID" value="Solyc00g092870.1"/>
</dbReference>
<reference evidence="1" key="1">
    <citation type="journal article" date="2012" name="Nature">
        <title>The tomato genome sequence provides insights into fleshy fruit evolution.</title>
        <authorList>
            <consortium name="Tomato Genome Consortium"/>
        </authorList>
    </citation>
    <scope>NUCLEOTIDE SEQUENCE [LARGE SCALE GENOMIC DNA]</scope>
    <source>
        <strain evidence="1">cv. Heinz 1706</strain>
    </source>
</reference>